<organism evidence="2 3">
    <name type="scientific">Arctia plantaginis</name>
    <name type="common">Wood tiger moth</name>
    <name type="synonym">Phalaena plantaginis</name>
    <dbReference type="NCBI Taxonomy" id="874455"/>
    <lineage>
        <taxon>Eukaryota</taxon>
        <taxon>Metazoa</taxon>
        <taxon>Ecdysozoa</taxon>
        <taxon>Arthropoda</taxon>
        <taxon>Hexapoda</taxon>
        <taxon>Insecta</taxon>
        <taxon>Pterygota</taxon>
        <taxon>Neoptera</taxon>
        <taxon>Endopterygota</taxon>
        <taxon>Lepidoptera</taxon>
        <taxon>Glossata</taxon>
        <taxon>Ditrysia</taxon>
        <taxon>Noctuoidea</taxon>
        <taxon>Erebidae</taxon>
        <taxon>Arctiinae</taxon>
        <taxon>Arctia</taxon>
    </lineage>
</organism>
<feature type="region of interest" description="Disordered" evidence="1">
    <location>
        <begin position="219"/>
        <end position="239"/>
    </location>
</feature>
<sequence>MFCGSASGELMPPYVVYKSQKLWDTWTENVPKGCHYSNSPSDDPDGSFLEPNSPEESNHPPRPETRFKDVRREKESFVVVKYDEKLYPGLIIDFDEKGATVDAMTKSLKSWKWPQKKDINLYEWENVLGSIDPPKIISRLGFLARFSRRACCYDSSDSSSSDSDDAEPKKKSRNSNVSSSSDDSDKAEPKKKSRKTNATLVQMIQITFLMSCLWNNSRKTNSQFGDKVNSKKDEPLGDE</sequence>
<feature type="compositionally biased region" description="Basic and acidic residues" evidence="1">
    <location>
        <begin position="228"/>
        <end position="239"/>
    </location>
</feature>
<protein>
    <submittedName>
        <fullName evidence="2">Uncharacterized protein</fullName>
    </submittedName>
</protein>
<feature type="compositionally biased region" description="Basic and acidic residues" evidence="1">
    <location>
        <begin position="56"/>
        <end position="66"/>
    </location>
</feature>
<gene>
    <name evidence="2" type="ORF">APLA_LOCUS9589</name>
</gene>
<feature type="region of interest" description="Disordered" evidence="1">
    <location>
        <begin position="34"/>
        <end position="66"/>
    </location>
</feature>
<name>A0A8S1A5X3_ARCPL</name>
<dbReference type="Proteomes" id="UP000494256">
    <property type="component" value="Unassembled WGS sequence"/>
</dbReference>
<reference evidence="2 3" key="1">
    <citation type="submission" date="2020-04" db="EMBL/GenBank/DDBJ databases">
        <authorList>
            <person name="Wallbank WR R."/>
            <person name="Pardo Diaz C."/>
            <person name="Kozak K."/>
            <person name="Martin S."/>
            <person name="Jiggins C."/>
            <person name="Moest M."/>
            <person name="Warren A I."/>
            <person name="Byers J.R.P. K."/>
            <person name="Montejo-Kovacevich G."/>
            <person name="Yen C E."/>
        </authorList>
    </citation>
    <scope>NUCLEOTIDE SEQUENCE [LARGE SCALE GENOMIC DNA]</scope>
</reference>
<evidence type="ECO:0000313" key="3">
    <source>
        <dbReference type="Proteomes" id="UP000494256"/>
    </source>
</evidence>
<feature type="region of interest" description="Disordered" evidence="1">
    <location>
        <begin position="153"/>
        <end position="196"/>
    </location>
</feature>
<accession>A0A8S1A5X3</accession>
<dbReference type="OrthoDB" id="3026777at2759"/>
<dbReference type="AlphaFoldDB" id="A0A8S1A5X3"/>
<evidence type="ECO:0000256" key="1">
    <source>
        <dbReference type="SAM" id="MobiDB-lite"/>
    </source>
</evidence>
<comment type="caution">
    <text evidence="2">The sequence shown here is derived from an EMBL/GenBank/DDBJ whole genome shotgun (WGS) entry which is preliminary data.</text>
</comment>
<evidence type="ECO:0000313" key="2">
    <source>
        <dbReference type="EMBL" id="CAB3241731.1"/>
    </source>
</evidence>
<dbReference type="EMBL" id="CADEBD010000311">
    <property type="protein sequence ID" value="CAB3241731.1"/>
    <property type="molecule type" value="Genomic_DNA"/>
</dbReference>
<proteinExistence type="predicted"/>